<dbReference type="AlphaFoldDB" id="A0A0C9YS16"/>
<organism evidence="1 2">
    <name type="scientific">Pisolithus microcarpus 441</name>
    <dbReference type="NCBI Taxonomy" id="765257"/>
    <lineage>
        <taxon>Eukaryota</taxon>
        <taxon>Fungi</taxon>
        <taxon>Dikarya</taxon>
        <taxon>Basidiomycota</taxon>
        <taxon>Agaricomycotina</taxon>
        <taxon>Agaricomycetes</taxon>
        <taxon>Agaricomycetidae</taxon>
        <taxon>Boletales</taxon>
        <taxon>Sclerodermatineae</taxon>
        <taxon>Pisolithaceae</taxon>
        <taxon>Pisolithus</taxon>
    </lineage>
</organism>
<evidence type="ECO:0000313" key="2">
    <source>
        <dbReference type="Proteomes" id="UP000054018"/>
    </source>
</evidence>
<dbReference type="Proteomes" id="UP000054018">
    <property type="component" value="Unassembled WGS sequence"/>
</dbReference>
<gene>
    <name evidence="1" type="ORF">PISMIDRAFT_20092</name>
</gene>
<dbReference type="HOGENOM" id="CLU_2172055_0_0_1"/>
<proteinExistence type="predicted"/>
<reference evidence="2" key="2">
    <citation type="submission" date="2015-01" db="EMBL/GenBank/DDBJ databases">
        <title>Evolutionary Origins and Diversification of the Mycorrhizal Mutualists.</title>
        <authorList>
            <consortium name="DOE Joint Genome Institute"/>
            <consortium name="Mycorrhizal Genomics Consortium"/>
            <person name="Kohler A."/>
            <person name="Kuo A."/>
            <person name="Nagy L.G."/>
            <person name="Floudas D."/>
            <person name="Copeland A."/>
            <person name="Barry K.W."/>
            <person name="Cichocki N."/>
            <person name="Veneault-Fourrey C."/>
            <person name="LaButti K."/>
            <person name="Lindquist E.A."/>
            <person name="Lipzen A."/>
            <person name="Lundell T."/>
            <person name="Morin E."/>
            <person name="Murat C."/>
            <person name="Riley R."/>
            <person name="Ohm R."/>
            <person name="Sun H."/>
            <person name="Tunlid A."/>
            <person name="Henrissat B."/>
            <person name="Grigoriev I.V."/>
            <person name="Hibbett D.S."/>
            <person name="Martin F."/>
        </authorList>
    </citation>
    <scope>NUCLEOTIDE SEQUENCE [LARGE SCALE GENOMIC DNA]</scope>
    <source>
        <strain evidence="2">441</strain>
    </source>
</reference>
<name>A0A0C9YS16_9AGAM</name>
<dbReference type="EMBL" id="KN834425">
    <property type="protein sequence ID" value="KIK10798.1"/>
    <property type="molecule type" value="Genomic_DNA"/>
</dbReference>
<dbReference type="OrthoDB" id="3172935at2759"/>
<sequence length="110" mass="12334">MAKLGKLLKQHDITFDHKDRHICCFPHIINICTGHVVKRITDVDLAELAGAWALALPQDLNDRQTYQEALACNPVALGHAVITLLHASGQLQDAFEDYIREGNEKGYWEA</sequence>
<evidence type="ECO:0000313" key="1">
    <source>
        <dbReference type="EMBL" id="KIK10798.1"/>
    </source>
</evidence>
<reference evidence="1 2" key="1">
    <citation type="submission" date="2014-04" db="EMBL/GenBank/DDBJ databases">
        <authorList>
            <consortium name="DOE Joint Genome Institute"/>
            <person name="Kuo A."/>
            <person name="Kohler A."/>
            <person name="Costa M.D."/>
            <person name="Nagy L.G."/>
            <person name="Floudas D."/>
            <person name="Copeland A."/>
            <person name="Barry K.W."/>
            <person name="Cichocki N."/>
            <person name="Veneault-Fourrey C."/>
            <person name="LaButti K."/>
            <person name="Lindquist E.A."/>
            <person name="Lipzen A."/>
            <person name="Lundell T."/>
            <person name="Morin E."/>
            <person name="Murat C."/>
            <person name="Sun H."/>
            <person name="Tunlid A."/>
            <person name="Henrissat B."/>
            <person name="Grigoriev I.V."/>
            <person name="Hibbett D.S."/>
            <person name="Martin F."/>
            <person name="Nordberg H.P."/>
            <person name="Cantor M.N."/>
            <person name="Hua S.X."/>
        </authorList>
    </citation>
    <scope>NUCLEOTIDE SEQUENCE [LARGE SCALE GENOMIC DNA]</scope>
    <source>
        <strain evidence="1 2">441</strain>
    </source>
</reference>
<protein>
    <submittedName>
        <fullName evidence="1">Uncharacterized protein</fullName>
    </submittedName>
</protein>
<keyword evidence="2" id="KW-1185">Reference proteome</keyword>
<accession>A0A0C9YS16</accession>